<feature type="signal peptide" evidence="2">
    <location>
        <begin position="1"/>
        <end position="21"/>
    </location>
</feature>
<evidence type="ECO:0000256" key="1">
    <source>
        <dbReference type="SAM" id="MobiDB-lite"/>
    </source>
</evidence>
<dbReference type="RefSeq" id="WP_187660437.1">
    <property type="nucleotide sequence ID" value="NZ_JACTAB010000004.1"/>
</dbReference>
<evidence type="ECO:0000313" key="3">
    <source>
        <dbReference type="EMBL" id="MEK8179964.1"/>
    </source>
</evidence>
<reference evidence="3 4" key="1">
    <citation type="submission" date="2024-04" db="EMBL/GenBank/DDBJ databases">
        <title>draft genome sequnece of Flavobacterium buctense JCM 30750.</title>
        <authorList>
            <person name="Kim D.-U."/>
        </authorList>
    </citation>
    <scope>NUCLEOTIDE SEQUENCE [LARGE SCALE GENOMIC DNA]</scope>
    <source>
        <strain evidence="3 4">JCM 30750</strain>
    </source>
</reference>
<dbReference type="EMBL" id="JBBPCB010000003">
    <property type="protein sequence ID" value="MEK8179964.1"/>
    <property type="molecule type" value="Genomic_DNA"/>
</dbReference>
<organism evidence="3 4">
    <name type="scientific">Flavobacterium buctense</name>
    <dbReference type="NCBI Taxonomy" id="1648146"/>
    <lineage>
        <taxon>Bacteria</taxon>
        <taxon>Pseudomonadati</taxon>
        <taxon>Bacteroidota</taxon>
        <taxon>Flavobacteriia</taxon>
        <taxon>Flavobacteriales</taxon>
        <taxon>Flavobacteriaceae</taxon>
        <taxon>Flavobacterium</taxon>
    </lineage>
</organism>
<gene>
    <name evidence="3" type="ORF">WMW71_06380</name>
</gene>
<evidence type="ECO:0000256" key="2">
    <source>
        <dbReference type="SAM" id="SignalP"/>
    </source>
</evidence>
<feature type="region of interest" description="Disordered" evidence="1">
    <location>
        <begin position="116"/>
        <end position="156"/>
    </location>
</feature>
<sequence>MKTRNLLLLLTLLVVTVSTQAQLSVNVNVGTPPVWAPAAPVGVKYYYIPDIETYYDVPAKRYIYLRNGKWHRSAALPAHYRGYNLRSGRTIFLTDYKGKTPYSFYKVHKVKYKGNGKWKSKSNFKSNSGTKKFKPQGNVSKAKSNGNGKGKEKGKK</sequence>
<feature type="compositionally biased region" description="Low complexity" evidence="1">
    <location>
        <begin position="137"/>
        <end position="146"/>
    </location>
</feature>
<protein>
    <recommendedName>
        <fullName evidence="5">PBCV-specific basic adaptor domain-containing protein</fullName>
    </recommendedName>
</protein>
<proteinExistence type="predicted"/>
<feature type="chain" id="PRO_5045215957" description="PBCV-specific basic adaptor domain-containing protein" evidence="2">
    <location>
        <begin position="22"/>
        <end position="156"/>
    </location>
</feature>
<keyword evidence="4" id="KW-1185">Reference proteome</keyword>
<accession>A0ABU9DZY9</accession>
<keyword evidence="2" id="KW-0732">Signal</keyword>
<evidence type="ECO:0000313" key="4">
    <source>
        <dbReference type="Proteomes" id="UP001491349"/>
    </source>
</evidence>
<comment type="caution">
    <text evidence="3">The sequence shown here is derived from an EMBL/GenBank/DDBJ whole genome shotgun (WGS) entry which is preliminary data.</text>
</comment>
<evidence type="ECO:0008006" key="5">
    <source>
        <dbReference type="Google" id="ProtNLM"/>
    </source>
</evidence>
<name>A0ABU9DZY9_9FLAO</name>
<dbReference type="Proteomes" id="UP001491349">
    <property type="component" value="Unassembled WGS sequence"/>
</dbReference>